<dbReference type="Pfam" id="PF08386">
    <property type="entry name" value="Abhydrolase_4"/>
    <property type="match status" value="1"/>
</dbReference>
<dbReference type="AlphaFoldDB" id="A0A6J7I9J7"/>
<dbReference type="EMBL" id="CAFBMR010000106">
    <property type="protein sequence ID" value="CAB4927127.1"/>
    <property type="molecule type" value="Genomic_DNA"/>
</dbReference>
<reference evidence="2" key="1">
    <citation type="submission" date="2020-05" db="EMBL/GenBank/DDBJ databases">
        <authorList>
            <person name="Chiriac C."/>
            <person name="Salcher M."/>
            <person name="Ghai R."/>
            <person name="Kavagutti S V."/>
        </authorList>
    </citation>
    <scope>NUCLEOTIDE SEQUENCE</scope>
</reference>
<organism evidence="2">
    <name type="scientific">freshwater metagenome</name>
    <dbReference type="NCBI Taxonomy" id="449393"/>
    <lineage>
        <taxon>unclassified sequences</taxon>
        <taxon>metagenomes</taxon>
        <taxon>ecological metagenomes</taxon>
    </lineage>
</organism>
<gene>
    <name evidence="2" type="ORF">UFOPK3610_01737</name>
</gene>
<evidence type="ECO:0000259" key="1">
    <source>
        <dbReference type="Pfam" id="PF08386"/>
    </source>
</evidence>
<dbReference type="InterPro" id="IPR013595">
    <property type="entry name" value="Pept_S33_TAP-like_C"/>
</dbReference>
<evidence type="ECO:0000313" key="2">
    <source>
        <dbReference type="EMBL" id="CAB4927127.1"/>
    </source>
</evidence>
<dbReference type="Gene3D" id="3.40.50.1820">
    <property type="entry name" value="alpha/beta hydrolase"/>
    <property type="match status" value="1"/>
</dbReference>
<name>A0A6J7I9J7_9ZZZZ</name>
<protein>
    <submittedName>
        <fullName evidence="2">Unannotated protein</fullName>
    </submittedName>
</protein>
<sequence length="252" mass="26708">MSELGKAQASGFQDSLQRWADNCATTTQCPFGGDGKQVVASFTRKLRKVNTTPMPVTGGTDLGYQETIQLVQLVLAQGRDGWPVVDLVAIAMKTHDGTDLQGIRSAVKAAININLISANTAINCFDRPSPGSQALALKRIRAWQTAAPTFAFSMGWGSIGCGWWPARDPQAPGDLPFSGAPPILLVGGTHDPNTPLPGTYAMQEKLPGSRVLIWDGDGHGASTKGDDCVNNTLTRFFVKGKLPADGKRCTAA</sequence>
<dbReference type="SUPFAM" id="SSF53474">
    <property type="entry name" value="alpha/beta-Hydrolases"/>
    <property type="match status" value="1"/>
</dbReference>
<feature type="domain" description="Peptidase S33 tripeptidyl aminopeptidase-like C-terminal" evidence="1">
    <location>
        <begin position="151"/>
        <end position="249"/>
    </location>
</feature>
<accession>A0A6J7I9J7</accession>
<proteinExistence type="predicted"/>
<dbReference type="InterPro" id="IPR029058">
    <property type="entry name" value="AB_hydrolase_fold"/>
</dbReference>